<proteinExistence type="predicted"/>
<dbReference type="Proteomes" id="UP001143856">
    <property type="component" value="Unassembled WGS sequence"/>
</dbReference>
<accession>A0ACC1P9V7</accession>
<sequence>MLRPVFCAWLILVLETFYAAGQEYDYVVVGSGPGGGPLAVELAKSGSSVLLLEAGSDLLDAPSYSGTYQDINSAVSAVNNPDSRWDFFVKHSDDPERELQYKHMSWRTKEGSLYVGTSPPEGAEQLGIWYPRAATLGGGAVIDNAFCAIVRELVSWALTHVSIEGLFIIMNTEAIVGPERAKTKR</sequence>
<organism evidence="1 2">
    <name type="scientific">Xylaria curta</name>
    <dbReference type="NCBI Taxonomy" id="42375"/>
    <lineage>
        <taxon>Eukaryota</taxon>
        <taxon>Fungi</taxon>
        <taxon>Dikarya</taxon>
        <taxon>Ascomycota</taxon>
        <taxon>Pezizomycotina</taxon>
        <taxon>Sordariomycetes</taxon>
        <taxon>Xylariomycetidae</taxon>
        <taxon>Xylariales</taxon>
        <taxon>Xylariaceae</taxon>
        <taxon>Xylaria</taxon>
    </lineage>
</organism>
<gene>
    <name evidence="1" type="ORF">NUW58_g4329</name>
</gene>
<dbReference type="EMBL" id="JAPDGR010000743">
    <property type="protein sequence ID" value="KAJ2987763.1"/>
    <property type="molecule type" value="Genomic_DNA"/>
</dbReference>
<comment type="caution">
    <text evidence="1">The sequence shown here is derived from an EMBL/GenBank/DDBJ whole genome shotgun (WGS) entry which is preliminary data.</text>
</comment>
<reference evidence="1" key="1">
    <citation type="submission" date="2022-10" db="EMBL/GenBank/DDBJ databases">
        <title>Genome Sequence of Xylaria curta.</title>
        <authorList>
            <person name="Buettner E."/>
        </authorList>
    </citation>
    <scope>NUCLEOTIDE SEQUENCE</scope>
    <source>
        <strain evidence="1">Babe10</strain>
    </source>
</reference>
<protein>
    <submittedName>
        <fullName evidence="1">Uncharacterized protein</fullName>
    </submittedName>
</protein>
<evidence type="ECO:0000313" key="1">
    <source>
        <dbReference type="EMBL" id="KAJ2987763.1"/>
    </source>
</evidence>
<name>A0ACC1P9V7_9PEZI</name>
<keyword evidence="2" id="KW-1185">Reference proteome</keyword>
<evidence type="ECO:0000313" key="2">
    <source>
        <dbReference type="Proteomes" id="UP001143856"/>
    </source>
</evidence>